<evidence type="ECO:0000313" key="2">
    <source>
        <dbReference type="Proteomes" id="UP000799755"/>
    </source>
</evidence>
<proteinExistence type="predicted"/>
<dbReference type="Proteomes" id="UP000799755">
    <property type="component" value="Unassembled WGS sequence"/>
</dbReference>
<evidence type="ECO:0000313" key="1">
    <source>
        <dbReference type="EMBL" id="KAF2477110.1"/>
    </source>
</evidence>
<name>A0ACB6RFK3_9PLEO</name>
<keyword evidence="2" id="KW-1185">Reference proteome</keyword>
<organism evidence="1 2">
    <name type="scientific">Lindgomyces ingoldianus</name>
    <dbReference type="NCBI Taxonomy" id="673940"/>
    <lineage>
        <taxon>Eukaryota</taxon>
        <taxon>Fungi</taxon>
        <taxon>Dikarya</taxon>
        <taxon>Ascomycota</taxon>
        <taxon>Pezizomycotina</taxon>
        <taxon>Dothideomycetes</taxon>
        <taxon>Pleosporomycetidae</taxon>
        <taxon>Pleosporales</taxon>
        <taxon>Lindgomycetaceae</taxon>
        <taxon>Lindgomyces</taxon>
    </lineage>
</organism>
<accession>A0ACB6RFK3</accession>
<protein>
    <submittedName>
        <fullName evidence="1">Uncharacterized protein</fullName>
    </submittedName>
</protein>
<comment type="caution">
    <text evidence="1">The sequence shown here is derived from an EMBL/GenBank/DDBJ whole genome shotgun (WGS) entry which is preliminary data.</text>
</comment>
<dbReference type="EMBL" id="MU003493">
    <property type="protein sequence ID" value="KAF2477110.1"/>
    <property type="molecule type" value="Genomic_DNA"/>
</dbReference>
<reference evidence="1" key="1">
    <citation type="journal article" date="2020" name="Stud. Mycol.">
        <title>101 Dothideomycetes genomes: a test case for predicting lifestyles and emergence of pathogens.</title>
        <authorList>
            <person name="Haridas S."/>
            <person name="Albert R."/>
            <person name="Binder M."/>
            <person name="Bloem J."/>
            <person name="Labutti K."/>
            <person name="Salamov A."/>
            <person name="Andreopoulos B."/>
            <person name="Baker S."/>
            <person name="Barry K."/>
            <person name="Bills G."/>
            <person name="Bluhm B."/>
            <person name="Cannon C."/>
            <person name="Castanera R."/>
            <person name="Culley D."/>
            <person name="Daum C."/>
            <person name="Ezra D."/>
            <person name="Gonzalez J."/>
            <person name="Henrissat B."/>
            <person name="Kuo A."/>
            <person name="Liang C."/>
            <person name="Lipzen A."/>
            <person name="Lutzoni F."/>
            <person name="Magnuson J."/>
            <person name="Mondo S."/>
            <person name="Nolan M."/>
            <person name="Ohm R."/>
            <person name="Pangilinan J."/>
            <person name="Park H.-J."/>
            <person name="Ramirez L."/>
            <person name="Alfaro M."/>
            <person name="Sun H."/>
            <person name="Tritt A."/>
            <person name="Yoshinaga Y."/>
            <person name="Zwiers L.-H."/>
            <person name="Turgeon B."/>
            <person name="Goodwin S."/>
            <person name="Spatafora J."/>
            <person name="Crous P."/>
            <person name="Grigoriev I."/>
        </authorList>
    </citation>
    <scope>NUCLEOTIDE SEQUENCE</scope>
    <source>
        <strain evidence="1">ATCC 200398</strain>
    </source>
</reference>
<gene>
    <name evidence="1" type="ORF">BDR25DRAFT_251681</name>
</gene>
<sequence length="1273" mass="143560">MDINSLLSPQDSSPTDTPPSVNAQVSLSLQSPSQRPIRQLPSRTPSGLNQQITSSPQYHGDHPRSPYHPPLPAASALASPGLANFVNGRAIHSATSTPSMDSQPPLGSPHGAHMTSPYPMQRHPSTQGMETLADLAAMTARQPSVSLRDPSHYGRPISSLSTSHLPHTPDMTMGEASTKSRVFTTTALDADNIAALEKLQDQLNANPFDYYSHVSFITILHLGLQAHMYPDQESYQDPYTYELLTILREAYDDMEKKYALGEQLWEYRISDEKALARNTEERLGVIELCNKAVQDEPYSVKLWVLYGEYVAHLIACSHNPDPPEQWSDEDKMLGKEMFTTDLLLSTWMRGADFVKYNMADSHLVWDRYLDVLQDDLKNNFDEEKSRRVRNIFDERLNQPHATWDTTFSNFSQFNTTYNSQNYMDIMARVTQTTKNVKTQHLHRDKYEFDLLKAKQSGDETLASHAFIKYLEWETRTHGPFSFHFVPAVYERAVVHFPVASRLWEDYIGFLIKHNNGSVSLLDVLERATRHCPWSGYLWSQRLLTLENEHKSFEEIERVKHSATHTGLLEHGGLKELYKVQVQWCGYLRRKAFDNPSSTEDDADIAEVGIRSALELIKSIGAKKLGREWKGDMQYVLERIHIKYWTQRGNLTEARHIWNSLVPHLQDSYDFWDRYYIWEMVLWSNHAVRDKTNEGQELKTPVPATAVLERALERIATIDQPRKLLEMYTNHCELHESAAKVQMAIDQARVAEYAVQQREQTELVEAATSEQAIQHNQNGEASSGSKRKRDDTPDSEQKIEDSTTKRSRQALDDAPRERHLTSIIARNVPKDATNTEVRRFFTEFGEVRSLVVKPANDSVTAIVEFMTPEDVDYALDKSNAKDFDGRTITITKAKHTVVFVYNYPPEADETWMRQLFEKYGEVVDVRFPSLKYKSHRNFCYVQYLNTDDAEAAVKDLHGTEHDGRNLEVKISTTAPIKQHLSAIAEGRVLFVNHLSPQYNEQELEEGIRKKFPRPDKIEYVRWPKKDIKGNHKGFCFVCYDTKDNAEFACAQLDGEKLKGYTLGVRITEQRGNKGGEIPPTSTEARTTSVTNDDAASPFVPAAASIQHTKVSARTIAILNIPDTVTDARIHALVDPYDVKKITLRPQNGGAILEFHTEEAMGKASLELDGKEIAPGRPIAVGTVDQLSRAKGEYRPSGFVPASVRKRGGGGAGAGTGSGAAGRGRGRGRRGLGWGMGSGIVGNRVEKSSAPTAPKSNADFKELLRGGTERENEGR</sequence>